<reference evidence="2 3" key="1">
    <citation type="submission" date="2019-04" db="EMBL/GenBank/DDBJ databases">
        <title>Rhodococcus oryzae sp. nov., a novel actinomycete isolated from rhizosphere soil of rice (Oryza sativa L.).</title>
        <authorList>
            <person name="Li C."/>
        </authorList>
    </citation>
    <scope>NUCLEOTIDE SEQUENCE [LARGE SCALE GENOMIC DNA]</scope>
    <source>
        <strain evidence="2 3">NEAU-CX67</strain>
    </source>
</reference>
<keyword evidence="3" id="KW-1185">Reference proteome</keyword>
<feature type="domain" description="IrrE N-terminal-like" evidence="1">
    <location>
        <begin position="35"/>
        <end position="161"/>
    </location>
</feature>
<protein>
    <submittedName>
        <fullName evidence="2">ImmA/IrrE family metallo-endopeptidase</fullName>
    </submittedName>
</protein>
<dbReference type="PANTHER" id="PTHR43236">
    <property type="entry name" value="ANTITOXIN HIGA1"/>
    <property type="match status" value="1"/>
</dbReference>
<dbReference type="EMBL" id="SUMD01000014">
    <property type="protein sequence ID" value="TJZ74143.1"/>
    <property type="molecule type" value="Genomic_DNA"/>
</dbReference>
<name>A0ABY2RE48_9NOCA</name>
<evidence type="ECO:0000313" key="3">
    <source>
        <dbReference type="Proteomes" id="UP000305109"/>
    </source>
</evidence>
<dbReference type="PANTHER" id="PTHR43236:SF2">
    <property type="entry name" value="BLL0069 PROTEIN"/>
    <property type="match status" value="1"/>
</dbReference>
<organism evidence="2 3">
    <name type="scientific">Rhodococcus oryzae</name>
    <dbReference type="NCBI Taxonomy" id="2571143"/>
    <lineage>
        <taxon>Bacteria</taxon>
        <taxon>Bacillati</taxon>
        <taxon>Actinomycetota</taxon>
        <taxon>Actinomycetes</taxon>
        <taxon>Mycobacteriales</taxon>
        <taxon>Nocardiaceae</taxon>
        <taxon>Rhodococcus</taxon>
    </lineage>
</organism>
<accession>A0ABY2RE48</accession>
<evidence type="ECO:0000259" key="1">
    <source>
        <dbReference type="Pfam" id="PF06114"/>
    </source>
</evidence>
<dbReference type="Proteomes" id="UP000305109">
    <property type="component" value="Unassembled WGS sequence"/>
</dbReference>
<dbReference type="InterPro" id="IPR010359">
    <property type="entry name" value="IrrE_HExxH"/>
</dbReference>
<dbReference type="Pfam" id="PF06114">
    <property type="entry name" value="Peptidase_M78"/>
    <property type="match status" value="1"/>
</dbReference>
<evidence type="ECO:0000313" key="2">
    <source>
        <dbReference type="EMBL" id="TJZ74143.1"/>
    </source>
</evidence>
<dbReference type="InterPro" id="IPR052345">
    <property type="entry name" value="Rad_response_metalloprotease"/>
</dbReference>
<dbReference type="Gene3D" id="1.10.10.2910">
    <property type="match status" value="1"/>
</dbReference>
<dbReference type="RefSeq" id="WP_136911880.1">
    <property type="nucleotide sequence ID" value="NZ_SUMD01000014.1"/>
</dbReference>
<comment type="caution">
    <text evidence="2">The sequence shown here is derived from an EMBL/GenBank/DDBJ whole genome shotgun (WGS) entry which is preliminary data.</text>
</comment>
<sequence>MATATAKDAARKLRMQYWNDGMGNIAFPIDPWEIAERLGIAVRPAMLDNNLAGFIVREQADGPTEIYVNESDHPVRQRFTLAHEIGHYVRHQDDPEPMGFVDERAELASSGTDPEEIWANQFAAELLMPAAIVKKWWAEGLSIGDLRRKFNVSTPAMNNRLASLGLL</sequence>
<proteinExistence type="predicted"/>
<gene>
    <name evidence="2" type="ORF">FCG67_22750</name>
</gene>